<dbReference type="InterPro" id="IPR036388">
    <property type="entry name" value="WH-like_DNA-bd_sf"/>
</dbReference>
<dbReference type="InterPro" id="IPR000835">
    <property type="entry name" value="HTH_MarR-typ"/>
</dbReference>
<dbReference type="PANTHER" id="PTHR33164">
    <property type="entry name" value="TRANSCRIPTIONAL REGULATOR, MARR FAMILY"/>
    <property type="match status" value="1"/>
</dbReference>
<name>A0A7J5BSE4_9MICO</name>
<dbReference type="AlphaFoldDB" id="A0A7J5BSE4"/>
<evidence type="ECO:0000313" key="3">
    <source>
        <dbReference type="EMBL" id="KAB1655654.1"/>
    </source>
</evidence>
<evidence type="ECO:0000313" key="4">
    <source>
        <dbReference type="Proteomes" id="UP000467240"/>
    </source>
</evidence>
<organism evidence="3 4">
    <name type="scientific">Pseudoclavibacter chungangensis</name>
    <dbReference type="NCBI Taxonomy" id="587635"/>
    <lineage>
        <taxon>Bacteria</taxon>
        <taxon>Bacillati</taxon>
        <taxon>Actinomycetota</taxon>
        <taxon>Actinomycetes</taxon>
        <taxon>Micrococcales</taxon>
        <taxon>Microbacteriaceae</taxon>
        <taxon>Pseudoclavibacter</taxon>
    </lineage>
</organism>
<feature type="domain" description="HTH marR-type" evidence="2">
    <location>
        <begin position="7"/>
        <end position="142"/>
    </location>
</feature>
<dbReference type="InterPro" id="IPR036390">
    <property type="entry name" value="WH_DNA-bd_sf"/>
</dbReference>
<reference evidence="3 4" key="1">
    <citation type="submission" date="2019-09" db="EMBL/GenBank/DDBJ databases">
        <title>Phylogeny of genus Pseudoclavibacter and closely related genus.</title>
        <authorList>
            <person name="Li Y."/>
        </authorList>
    </citation>
    <scope>NUCLEOTIDE SEQUENCE [LARGE SCALE GENOMIC DNA]</scope>
    <source>
        <strain evidence="3 4">DSM 23821</strain>
    </source>
</reference>
<feature type="region of interest" description="Disordered" evidence="1">
    <location>
        <begin position="143"/>
        <end position="165"/>
    </location>
</feature>
<dbReference type="InterPro" id="IPR039422">
    <property type="entry name" value="MarR/SlyA-like"/>
</dbReference>
<dbReference type="OrthoDB" id="3178168at2"/>
<keyword evidence="4" id="KW-1185">Reference proteome</keyword>
<gene>
    <name evidence="3" type="ORF">F8O01_11665</name>
</gene>
<comment type="caution">
    <text evidence="3">The sequence shown here is derived from an EMBL/GenBank/DDBJ whole genome shotgun (WGS) entry which is preliminary data.</text>
</comment>
<evidence type="ECO:0000259" key="2">
    <source>
        <dbReference type="PROSITE" id="PS50995"/>
    </source>
</evidence>
<dbReference type="GO" id="GO:0003700">
    <property type="term" value="F:DNA-binding transcription factor activity"/>
    <property type="evidence" value="ECO:0007669"/>
    <property type="project" value="InterPro"/>
</dbReference>
<protein>
    <submittedName>
        <fullName evidence="3">Winged helix-turn-helix transcriptional regulator</fullName>
    </submittedName>
</protein>
<dbReference type="SUPFAM" id="SSF46785">
    <property type="entry name" value="Winged helix' DNA-binding domain"/>
    <property type="match status" value="1"/>
</dbReference>
<dbReference type="Proteomes" id="UP000467240">
    <property type="component" value="Unassembled WGS sequence"/>
</dbReference>
<dbReference type="PRINTS" id="PR00598">
    <property type="entry name" value="HTHMARR"/>
</dbReference>
<dbReference type="EMBL" id="WBJZ01000014">
    <property type="protein sequence ID" value="KAB1655654.1"/>
    <property type="molecule type" value="Genomic_DNA"/>
</dbReference>
<dbReference type="RefSeq" id="WP_158041042.1">
    <property type="nucleotide sequence ID" value="NZ_JACCFV010000001.1"/>
</dbReference>
<sequence>MSSPDSAVDAWEALFRAQVSIMRDLRSAFADADLSLNEYDVLFNIAREPSHRSRLRDLNRNVLLTQSSVSRLVDRLVERGLIEKTGDELDARGTVVALSSAGRAEFGRVAKIHMGNIRERVGGVLTEEELVTLETLCNKLRTSSSDSQCDDVESVGGAGTQRSGG</sequence>
<evidence type="ECO:0000256" key="1">
    <source>
        <dbReference type="SAM" id="MobiDB-lite"/>
    </source>
</evidence>
<dbReference type="PROSITE" id="PS50995">
    <property type="entry name" value="HTH_MARR_2"/>
    <property type="match status" value="1"/>
</dbReference>
<dbReference type="PANTHER" id="PTHR33164:SF104">
    <property type="entry name" value="TRANSCRIPTIONAL REGULATORY PROTEIN"/>
    <property type="match status" value="1"/>
</dbReference>
<feature type="compositionally biased region" description="Gly residues" evidence="1">
    <location>
        <begin position="156"/>
        <end position="165"/>
    </location>
</feature>
<dbReference type="Gene3D" id="1.10.10.10">
    <property type="entry name" value="Winged helix-like DNA-binding domain superfamily/Winged helix DNA-binding domain"/>
    <property type="match status" value="1"/>
</dbReference>
<proteinExistence type="predicted"/>
<accession>A0A7J5BSE4</accession>
<dbReference type="Pfam" id="PF12802">
    <property type="entry name" value="MarR_2"/>
    <property type="match status" value="1"/>
</dbReference>
<dbReference type="GO" id="GO:0006950">
    <property type="term" value="P:response to stress"/>
    <property type="evidence" value="ECO:0007669"/>
    <property type="project" value="TreeGrafter"/>
</dbReference>
<dbReference type="SMART" id="SM00347">
    <property type="entry name" value="HTH_MARR"/>
    <property type="match status" value="1"/>
</dbReference>